<evidence type="ECO:0000313" key="2">
    <source>
        <dbReference type="EMBL" id="JAE02823.1"/>
    </source>
</evidence>
<accession>A0A0A9F3E3</accession>
<name>A0A0A9F3E3_ARUDO</name>
<evidence type="ECO:0000256" key="1">
    <source>
        <dbReference type="SAM" id="MobiDB-lite"/>
    </source>
</evidence>
<reference evidence="2" key="2">
    <citation type="journal article" date="2015" name="Data Brief">
        <title>Shoot transcriptome of the giant reed, Arundo donax.</title>
        <authorList>
            <person name="Barrero R.A."/>
            <person name="Guerrero F.D."/>
            <person name="Moolhuijzen P."/>
            <person name="Goolsby J.A."/>
            <person name="Tidwell J."/>
            <person name="Bellgard S.E."/>
            <person name="Bellgard M.I."/>
        </authorList>
    </citation>
    <scope>NUCLEOTIDE SEQUENCE</scope>
    <source>
        <tissue evidence="2">Shoot tissue taken approximately 20 cm above the soil surface</tissue>
    </source>
</reference>
<organism evidence="2">
    <name type="scientific">Arundo donax</name>
    <name type="common">Giant reed</name>
    <name type="synonym">Donax arundinaceus</name>
    <dbReference type="NCBI Taxonomy" id="35708"/>
    <lineage>
        <taxon>Eukaryota</taxon>
        <taxon>Viridiplantae</taxon>
        <taxon>Streptophyta</taxon>
        <taxon>Embryophyta</taxon>
        <taxon>Tracheophyta</taxon>
        <taxon>Spermatophyta</taxon>
        <taxon>Magnoliopsida</taxon>
        <taxon>Liliopsida</taxon>
        <taxon>Poales</taxon>
        <taxon>Poaceae</taxon>
        <taxon>PACMAD clade</taxon>
        <taxon>Arundinoideae</taxon>
        <taxon>Arundineae</taxon>
        <taxon>Arundo</taxon>
    </lineage>
</organism>
<feature type="region of interest" description="Disordered" evidence="1">
    <location>
        <begin position="31"/>
        <end position="60"/>
    </location>
</feature>
<proteinExistence type="predicted"/>
<sequence>MRREEDLLKQSKELYGKQKQELMDYLAQPAVPQKVRGSPTIRSPATPGSNPFGAKQSHMR</sequence>
<dbReference type="EMBL" id="GBRH01195073">
    <property type="protein sequence ID" value="JAE02823.1"/>
    <property type="molecule type" value="Transcribed_RNA"/>
</dbReference>
<reference evidence="2" key="1">
    <citation type="submission" date="2014-09" db="EMBL/GenBank/DDBJ databases">
        <authorList>
            <person name="Magalhaes I.L.F."/>
            <person name="Oliveira U."/>
            <person name="Santos F.R."/>
            <person name="Vidigal T.H.D.A."/>
            <person name="Brescovit A.D."/>
            <person name="Santos A.J."/>
        </authorList>
    </citation>
    <scope>NUCLEOTIDE SEQUENCE</scope>
    <source>
        <tissue evidence="2">Shoot tissue taken approximately 20 cm above the soil surface</tissue>
    </source>
</reference>
<protein>
    <submittedName>
        <fullName evidence="2">Uncharacterized protein</fullName>
    </submittedName>
</protein>
<feature type="compositionally biased region" description="Polar residues" evidence="1">
    <location>
        <begin position="40"/>
        <end position="49"/>
    </location>
</feature>
<dbReference type="AlphaFoldDB" id="A0A0A9F3E3"/>